<dbReference type="SUPFAM" id="SSF52172">
    <property type="entry name" value="CheY-like"/>
    <property type="match status" value="1"/>
</dbReference>
<evidence type="ECO:0000313" key="1">
    <source>
        <dbReference type="EMBL" id="API60249.1"/>
    </source>
</evidence>
<dbReference type="KEGG" id="sphj:BSL82_13910"/>
<name>A0A1L3ZXC6_9SPHN</name>
<dbReference type="RefSeq" id="WP_072597946.1">
    <property type="nucleotide sequence ID" value="NZ_CP018221.1"/>
</dbReference>
<keyword evidence="2" id="KW-1185">Reference proteome</keyword>
<proteinExistence type="predicted"/>
<reference evidence="2" key="1">
    <citation type="submission" date="2016-11" db="EMBL/GenBank/DDBJ databases">
        <title>Complete Genome Sequence of alachlor-degrading Sphingomonas sp. strain JJ-A5.</title>
        <authorList>
            <person name="Lee H."/>
            <person name="Ka J.-O."/>
        </authorList>
    </citation>
    <scope>NUCLEOTIDE SEQUENCE [LARGE SCALE GENOMIC DNA]</scope>
    <source>
        <strain evidence="2">JJ-A5</strain>
    </source>
</reference>
<dbReference type="OrthoDB" id="9784719at2"/>
<dbReference type="InterPro" id="IPR011006">
    <property type="entry name" value="CheY-like_superfamily"/>
</dbReference>
<evidence type="ECO:0008006" key="3">
    <source>
        <dbReference type="Google" id="ProtNLM"/>
    </source>
</evidence>
<sequence>MEALILRYLQDELEDAGYSVVVAETSDEAIVALDNHADTLATLVTDIRLPGHCEGWQVAARQGA</sequence>
<dbReference type="AlphaFoldDB" id="A0A1L3ZXC6"/>
<dbReference type="Gene3D" id="3.40.50.2300">
    <property type="match status" value="1"/>
</dbReference>
<protein>
    <recommendedName>
        <fullName evidence="3">Response regulatory domain-containing protein</fullName>
    </recommendedName>
</protein>
<organism evidence="1 2">
    <name type="scientific">Tardibacter chloracetimidivorans</name>
    <dbReference type="NCBI Taxonomy" id="1921510"/>
    <lineage>
        <taxon>Bacteria</taxon>
        <taxon>Pseudomonadati</taxon>
        <taxon>Pseudomonadota</taxon>
        <taxon>Alphaproteobacteria</taxon>
        <taxon>Sphingomonadales</taxon>
        <taxon>Sphingomonadaceae</taxon>
        <taxon>Tardibacter</taxon>
    </lineage>
</organism>
<dbReference type="EMBL" id="CP018221">
    <property type="protein sequence ID" value="API60249.1"/>
    <property type="molecule type" value="Genomic_DNA"/>
</dbReference>
<evidence type="ECO:0000313" key="2">
    <source>
        <dbReference type="Proteomes" id="UP000182063"/>
    </source>
</evidence>
<dbReference type="Proteomes" id="UP000182063">
    <property type="component" value="Chromosome"/>
</dbReference>
<gene>
    <name evidence="1" type="ORF">BSL82_13910</name>
</gene>
<accession>A0A1L3ZXC6</accession>